<evidence type="ECO:0000313" key="2">
    <source>
        <dbReference type="Proteomes" id="UP000292118"/>
    </source>
</evidence>
<reference evidence="1 2" key="1">
    <citation type="submission" date="2019-01" db="EMBL/GenBank/DDBJ databases">
        <title>Genome sequencing of strain FW10M-9.</title>
        <authorList>
            <person name="Heo J."/>
            <person name="Kim S.-J."/>
            <person name="Kim J.-S."/>
            <person name="Hong S.-B."/>
            <person name="Kwon S.-W."/>
        </authorList>
    </citation>
    <scope>NUCLEOTIDE SEQUENCE [LARGE SCALE GENOMIC DNA]</scope>
    <source>
        <strain evidence="1 2">FW10M-9</strain>
    </source>
</reference>
<keyword evidence="2" id="KW-1185">Reference proteome</keyword>
<evidence type="ECO:0008006" key="3">
    <source>
        <dbReference type="Google" id="ProtNLM"/>
    </source>
</evidence>
<dbReference type="OrthoDB" id="4326943at2"/>
<dbReference type="KEGG" id="xya:ET471_06500"/>
<dbReference type="Proteomes" id="UP000292118">
    <property type="component" value="Chromosome"/>
</dbReference>
<dbReference type="EMBL" id="CP035493">
    <property type="protein sequence ID" value="QAY69734.1"/>
    <property type="molecule type" value="Genomic_DNA"/>
</dbReference>
<gene>
    <name evidence="1" type="ORF">ET471_06500</name>
</gene>
<sequence>MARVPLEPGRWGGITRQELAPNVWRARATYRDFAGVVHKYEARGASGAEAQRRLEDKLHRAVTDATSDGLMPIAPDTRMNAVFDQWVTEKQAEAQVVPQSMEKYVGVIDRDLRPALGQLRVRE</sequence>
<protein>
    <recommendedName>
        <fullName evidence="3">Integrase SAM-like N-terminal domain-containing protein</fullName>
    </recommendedName>
</protein>
<organism evidence="1 2">
    <name type="scientific">Xylanimonas protaetiae</name>
    <dbReference type="NCBI Taxonomy" id="2509457"/>
    <lineage>
        <taxon>Bacteria</taxon>
        <taxon>Bacillati</taxon>
        <taxon>Actinomycetota</taxon>
        <taxon>Actinomycetes</taxon>
        <taxon>Micrococcales</taxon>
        <taxon>Promicromonosporaceae</taxon>
        <taxon>Xylanimonas</taxon>
    </lineage>
</organism>
<accession>A0A4P6F2K4</accession>
<name>A0A4P6F2K4_9MICO</name>
<dbReference type="RefSeq" id="WP_129187125.1">
    <property type="nucleotide sequence ID" value="NZ_CP035493.1"/>
</dbReference>
<evidence type="ECO:0000313" key="1">
    <source>
        <dbReference type="EMBL" id="QAY69734.1"/>
    </source>
</evidence>
<proteinExistence type="predicted"/>
<dbReference type="AlphaFoldDB" id="A0A4P6F2K4"/>